<sequence>MLTLTDTAADIVKQIADQVPDADASGLRISTTEQGAETGLTLTAAAVPEPGDQVLDEHGARVFLDETAAAILDDKVLDAQVQPDGAVAFDVAQQS</sequence>
<proteinExistence type="predicted"/>
<dbReference type="RefSeq" id="WP_129184147.1">
    <property type="nucleotide sequence ID" value="NZ_JAGIOG010000001.1"/>
</dbReference>
<evidence type="ECO:0008006" key="3">
    <source>
        <dbReference type="Google" id="ProtNLM"/>
    </source>
</evidence>
<evidence type="ECO:0000313" key="1">
    <source>
        <dbReference type="EMBL" id="KAA1376275.1"/>
    </source>
</evidence>
<protein>
    <recommendedName>
        <fullName evidence="3">Fe-S cluster assembly protein HesB</fullName>
    </recommendedName>
</protein>
<keyword evidence="2" id="KW-1185">Reference proteome</keyword>
<dbReference type="InterPro" id="IPR035903">
    <property type="entry name" value="HesB-like_dom_sf"/>
</dbReference>
<dbReference type="Gene3D" id="2.60.300.12">
    <property type="entry name" value="HesB-like domain"/>
    <property type="match status" value="1"/>
</dbReference>
<evidence type="ECO:0000313" key="2">
    <source>
        <dbReference type="Proteomes" id="UP001515100"/>
    </source>
</evidence>
<dbReference type="AlphaFoldDB" id="A0A641AKD8"/>
<name>A0A641AKD8_9ACTN</name>
<dbReference type="SUPFAM" id="SSF89360">
    <property type="entry name" value="HesB-like domain"/>
    <property type="match status" value="1"/>
</dbReference>
<accession>A0A641AKD8</accession>
<reference evidence="1" key="1">
    <citation type="submission" date="2019-09" db="EMBL/GenBank/DDBJ databases">
        <authorList>
            <person name="Li J."/>
        </authorList>
    </citation>
    <scope>NUCLEOTIDE SEQUENCE [LARGE SCALE GENOMIC DNA]</scope>
    <source>
        <strain evidence="1">NRBC 14897</strain>
    </source>
</reference>
<dbReference type="Proteomes" id="UP001515100">
    <property type="component" value="Unassembled WGS sequence"/>
</dbReference>
<dbReference type="EMBL" id="SDPP02000003">
    <property type="protein sequence ID" value="KAA1376275.1"/>
    <property type="molecule type" value="Genomic_DNA"/>
</dbReference>
<comment type="caution">
    <text evidence="1">The sequence shown here is derived from an EMBL/GenBank/DDBJ whole genome shotgun (WGS) entry which is preliminary data.</text>
</comment>
<gene>
    <name evidence="1" type="ORF">ESP62_012625</name>
</gene>
<dbReference type="OrthoDB" id="4868950at2"/>
<organism evidence="1 2">
    <name type="scientific">Aeromicrobium fastidiosum</name>
    <dbReference type="NCBI Taxonomy" id="52699"/>
    <lineage>
        <taxon>Bacteria</taxon>
        <taxon>Bacillati</taxon>
        <taxon>Actinomycetota</taxon>
        <taxon>Actinomycetes</taxon>
        <taxon>Propionibacteriales</taxon>
        <taxon>Nocardioidaceae</taxon>
        <taxon>Aeromicrobium</taxon>
    </lineage>
</organism>